<dbReference type="FunFam" id="1.20.1250.20:FF:000003">
    <property type="entry name" value="Solute carrier family 17 member 3"/>
    <property type="match status" value="1"/>
</dbReference>
<keyword evidence="5" id="KW-0813">Transport</keyword>
<proteinExistence type="predicted"/>
<evidence type="ECO:0000256" key="2">
    <source>
        <dbReference type="ARBA" id="ARBA00004554"/>
    </source>
</evidence>
<dbReference type="GO" id="GO:0046942">
    <property type="term" value="P:carboxylic acid transport"/>
    <property type="evidence" value="ECO:0007669"/>
    <property type="project" value="UniProtKB-ARBA"/>
</dbReference>
<keyword evidence="9 26" id="KW-1133">Transmembrane helix</keyword>
<evidence type="ECO:0000256" key="23">
    <source>
        <dbReference type="ARBA" id="ARBA00080244"/>
    </source>
</evidence>
<dbReference type="AlphaFoldDB" id="A0A9N9TZ78"/>
<dbReference type="FunFam" id="1.20.1250.20:FF:000067">
    <property type="entry name" value="sialin isoform X2"/>
    <property type="match status" value="1"/>
</dbReference>
<keyword evidence="14" id="KW-0968">Cytoplasmic vesicle</keyword>
<comment type="function">
    <text evidence="21">Receptor for CM101, a polysaccharide produced by group B Streptococcus with antipathoangiogenic properties.</text>
</comment>
<feature type="transmembrane region" description="Helical" evidence="26">
    <location>
        <begin position="346"/>
        <end position="365"/>
    </location>
</feature>
<keyword evidence="12" id="KW-0325">Glycoprotein</keyword>
<dbReference type="GO" id="GO:0016323">
    <property type="term" value="C:basolateral plasma membrane"/>
    <property type="evidence" value="ECO:0007669"/>
    <property type="project" value="UniProtKB-SubCell"/>
</dbReference>
<comment type="catalytic activity">
    <reaction evidence="17">
        <text>N-acetylneuraminate(in) + H(+)(in) = N-acetylneuraminate(out) + H(+)(out)</text>
        <dbReference type="Rhea" id="RHEA:28987"/>
        <dbReference type="ChEBI" id="CHEBI:15378"/>
        <dbReference type="ChEBI" id="CHEBI:35418"/>
    </reaction>
    <physiologicalReaction direction="right-to-left" evidence="17">
        <dbReference type="Rhea" id="RHEA:28989"/>
    </physiologicalReaction>
</comment>
<dbReference type="OrthoDB" id="2985014at2759"/>
<evidence type="ECO:0000256" key="19">
    <source>
        <dbReference type="ARBA" id="ARBA00051447"/>
    </source>
</evidence>
<keyword evidence="10" id="KW-0770">Synapse</keyword>
<comment type="catalytic activity">
    <reaction evidence="16">
        <text>L-aspartate(out) = L-aspartate(in)</text>
        <dbReference type="Rhea" id="RHEA:66332"/>
        <dbReference type="ChEBI" id="CHEBI:29991"/>
    </reaction>
    <physiologicalReaction direction="left-to-right" evidence="16">
        <dbReference type="Rhea" id="RHEA:66333"/>
    </physiologicalReaction>
</comment>
<evidence type="ECO:0000256" key="6">
    <source>
        <dbReference type="ARBA" id="ARBA00022475"/>
    </source>
</evidence>
<dbReference type="GO" id="GO:0005765">
    <property type="term" value="C:lysosomal membrane"/>
    <property type="evidence" value="ECO:0007669"/>
    <property type="project" value="UniProtKB-SubCell"/>
</dbReference>
<dbReference type="Gene3D" id="1.20.1250.20">
    <property type="entry name" value="MFS general substrate transporter like domains"/>
    <property type="match status" value="2"/>
</dbReference>
<evidence type="ECO:0000256" key="12">
    <source>
        <dbReference type="ARBA" id="ARBA00023180"/>
    </source>
</evidence>
<accession>A0A9N9TZ78</accession>
<evidence type="ECO:0000256" key="7">
    <source>
        <dbReference type="ARBA" id="ARBA00022692"/>
    </source>
</evidence>
<organism evidence="27 28">
    <name type="scientific">Phyllotreta striolata</name>
    <name type="common">Striped flea beetle</name>
    <name type="synonym">Crioceris striolata</name>
    <dbReference type="NCBI Taxonomy" id="444603"/>
    <lineage>
        <taxon>Eukaryota</taxon>
        <taxon>Metazoa</taxon>
        <taxon>Ecdysozoa</taxon>
        <taxon>Arthropoda</taxon>
        <taxon>Hexapoda</taxon>
        <taxon>Insecta</taxon>
        <taxon>Pterygota</taxon>
        <taxon>Neoptera</taxon>
        <taxon>Endopterygota</taxon>
        <taxon>Coleoptera</taxon>
        <taxon>Polyphaga</taxon>
        <taxon>Cucujiformia</taxon>
        <taxon>Chrysomeloidea</taxon>
        <taxon>Chrysomelidae</taxon>
        <taxon>Galerucinae</taxon>
        <taxon>Alticini</taxon>
        <taxon>Phyllotreta</taxon>
    </lineage>
</organism>
<comment type="catalytic activity">
    <reaction evidence="18">
        <text>N-acetyl-L-aspartyl-L-glutamate(out) = N-acetyl-L-aspartyl-L-glutamate(in)</text>
        <dbReference type="Rhea" id="RHEA:72599"/>
        <dbReference type="ChEBI" id="CHEBI:76931"/>
    </reaction>
    <physiologicalReaction direction="left-to-right" evidence="18">
        <dbReference type="Rhea" id="RHEA:72600"/>
    </physiologicalReaction>
</comment>
<evidence type="ECO:0000256" key="15">
    <source>
        <dbReference type="ARBA" id="ARBA00050101"/>
    </source>
</evidence>
<evidence type="ECO:0000256" key="24">
    <source>
        <dbReference type="ARBA" id="ARBA00081195"/>
    </source>
</evidence>
<evidence type="ECO:0000256" key="5">
    <source>
        <dbReference type="ARBA" id="ARBA00022448"/>
    </source>
</evidence>
<dbReference type="InterPro" id="IPR036259">
    <property type="entry name" value="MFS_trans_sf"/>
</dbReference>
<evidence type="ECO:0000256" key="4">
    <source>
        <dbReference type="ARBA" id="ARBA00004656"/>
    </source>
</evidence>
<comment type="catalytic activity">
    <reaction evidence="20">
        <text>D-glucuronate(out) + H(+)(out) = D-glucuronate(in) + H(+)(in)</text>
        <dbReference type="Rhea" id="RHEA:72591"/>
        <dbReference type="ChEBI" id="CHEBI:15378"/>
        <dbReference type="ChEBI" id="CHEBI:58720"/>
    </reaction>
    <physiologicalReaction direction="left-to-right" evidence="20">
        <dbReference type="Rhea" id="RHEA:72592"/>
    </physiologicalReaction>
</comment>
<dbReference type="InterPro" id="IPR050382">
    <property type="entry name" value="MFS_Na/Anion_cotransporter"/>
</dbReference>
<evidence type="ECO:0000256" key="10">
    <source>
        <dbReference type="ARBA" id="ARBA00023018"/>
    </source>
</evidence>
<feature type="transmembrane region" description="Helical" evidence="26">
    <location>
        <begin position="37"/>
        <end position="60"/>
    </location>
</feature>
<gene>
    <name evidence="27" type="ORF">PHYEVI_LOCUS11102</name>
</gene>
<feature type="transmembrane region" description="Helical" evidence="26">
    <location>
        <begin position="438"/>
        <end position="455"/>
    </location>
</feature>
<evidence type="ECO:0000256" key="11">
    <source>
        <dbReference type="ARBA" id="ARBA00023136"/>
    </source>
</evidence>
<dbReference type="GO" id="GO:0006820">
    <property type="term" value="P:monoatomic anion transport"/>
    <property type="evidence" value="ECO:0007669"/>
    <property type="project" value="TreeGrafter"/>
</dbReference>
<feature type="transmembrane region" description="Helical" evidence="26">
    <location>
        <begin position="116"/>
        <end position="134"/>
    </location>
</feature>
<evidence type="ECO:0000256" key="1">
    <source>
        <dbReference type="ARBA" id="ARBA00004432"/>
    </source>
</evidence>
<dbReference type="Pfam" id="PF07690">
    <property type="entry name" value="MFS_1"/>
    <property type="match status" value="1"/>
</dbReference>
<dbReference type="GO" id="GO:0030672">
    <property type="term" value="C:synaptic vesicle membrane"/>
    <property type="evidence" value="ECO:0007669"/>
    <property type="project" value="UniProtKB-SubCell"/>
</dbReference>
<feature type="transmembrane region" description="Helical" evidence="26">
    <location>
        <begin position="400"/>
        <end position="426"/>
    </location>
</feature>
<keyword evidence="11 26" id="KW-0472">Membrane</keyword>
<dbReference type="PANTHER" id="PTHR11662">
    <property type="entry name" value="SOLUTE CARRIER FAMILY 17"/>
    <property type="match status" value="1"/>
</dbReference>
<keyword evidence="13" id="KW-0458">Lysosome</keyword>
<evidence type="ECO:0000256" key="9">
    <source>
        <dbReference type="ARBA" id="ARBA00022989"/>
    </source>
</evidence>
<evidence type="ECO:0000256" key="25">
    <source>
        <dbReference type="ARBA" id="ARBA00081925"/>
    </source>
</evidence>
<keyword evidence="8" id="KW-0769">Symport</keyword>
<evidence type="ECO:0000256" key="20">
    <source>
        <dbReference type="ARBA" id="ARBA00051612"/>
    </source>
</evidence>
<evidence type="ECO:0000256" key="13">
    <source>
        <dbReference type="ARBA" id="ARBA00023228"/>
    </source>
</evidence>
<evidence type="ECO:0000256" key="17">
    <source>
        <dbReference type="ARBA" id="ARBA00050625"/>
    </source>
</evidence>
<name>A0A9N9TZ78_PHYSR</name>
<evidence type="ECO:0000313" key="27">
    <source>
        <dbReference type="EMBL" id="CAG9864852.1"/>
    </source>
</evidence>
<keyword evidence="6" id="KW-1003">Cell membrane</keyword>
<dbReference type="EMBL" id="OU900102">
    <property type="protein sequence ID" value="CAG9864852.1"/>
    <property type="molecule type" value="Genomic_DNA"/>
</dbReference>
<evidence type="ECO:0000256" key="21">
    <source>
        <dbReference type="ARBA" id="ARBA00056891"/>
    </source>
</evidence>
<dbReference type="Proteomes" id="UP001153712">
    <property type="component" value="Chromosome 9"/>
</dbReference>
<dbReference type="CDD" id="cd17318">
    <property type="entry name" value="MFS_SLC17"/>
    <property type="match status" value="1"/>
</dbReference>
<evidence type="ECO:0000256" key="3">
    <source>
        <dbReference type="ARBA" id="ARBA00004638"/>
    </source>
</evidence>
<evidence type="ECO:0000256" key="22">
    <source>
        <dbReference type="ARBA" id="ARBA00069713"/>
    </source>
</evidence>
<comment type="catalytic activity">
    <reaction evidence="19">
        <text>L-glutamate(out) = L-glutamate(in)</text>
        <dbReference type="Rhea" id="RHEA:66336"/>
        <dbReference type="ChEBI" id="CHEBI:29985"/>
    </reaction>
    <physiologicalReaction direction="left-to-right" evidence="19">
        <dbReference type="Rhea" id="RHEA:66337"/>
    </physiologicalReaction>
</comment>
<dbReference type="GO" id="GO:0015293">
    <property type="term" value="F:symporter activity"/>
    <property type="evidence" value="ECO:0007669"/>
    <property type="project" value="UniProtKB-KW"/>
</dbReference>
<feature type="transmembrane region" description="Helical" evidence="26">
    <location>
        <begin position="88"/>
        <end position="109"/>
    </location>
</feature>
<evidence type="ECO:0000256" key="8">
    <source>
        <dbReference type="ARBA" id="ARBA00022847"/>
    </source>
</evidence>
<dbReference type="PANTHER" id="PTHR11662:SF455">
    <property type="entry name" value="GH23975P"/>
    <property type="match status" value="1"/>
</dbReference>
<comment type="catalytic activity">
    <reaction evidence="15">
        <text>2 nitrate(out) + H(+)(out) = 2 nitrate(in) + H(+)(in)</text>
        <dbReference type="Rhea" id="RHEA:71539"/>
        <dbReference type="ChEBI" id="CHEBI:15378"/>
        <dbReference type="ChEBI" id="CHEBI:17632"/>
    </reaction>
    <physiologicalReaction direction="left-to-right" evidence="15">
        <dbReference type="Rhea" id="RHEA:71540"/>
    </physiologicalReaction>
</comment>
<evidence type="ECO:0000256" key="14">
    <source>
        <dbReference type="ARBA" id="ARBA00023329"/>
    </source>
</evidence>
<comment type="subcellular location">
    <subcellularLocation>
        <location evidence="2">Basolateral cell membrane</location>
        <topology evidence="2">Multi-pass membrane protein</topology>
    </subcellularLocation>
    <subcellularLocation>
        <location evidence="3">Cytoplasmic vesicle</location>
        <location evidence="3">Secretory vesicle membrane</location>
        <topology evidence="3">Multi-pass membrane protein</topology>
    </subcellularLocation>
    <subcellularLocation>
        <location evidence="1">Cytoplasmic vesicle</location>
        <location evidence="1">Secretory vesicle</location>
        <location evidence="1">Synaptic vesicle membrane</location>
    </subcellularLocation>
    <subcellularLocation>
        <location evidence="4">Lysosome membrane</location>
    </subcellularLocation>
</comment>
<reference evidence="27" key="1">
    <citation type="submission" date="2022-01" db="EMBL/GenBank/DDBJ databases">
        <authorList>
            <person name="King R."/>
        </authorList>
    </citation>
    <scope>NUCLEOTIDE SEQUENCE</scope>
</reference>
<feature type="transmembrane region" description="Helical" evidence="26">
    <location>
        <begin position="304"/>
        <end position="326"/>
    </location>
</feature>
<feature type="transmembrane region" description="Helical" evidence="26">
    <location>
        <begin position="206"/>
        <end position="223"/>
    </location>
</feature>
<evidence type="ECO:0000256" key="26">
    <source>
        <dbReference type="SAM" id="Phobius"/>
    </source>
</evidence>
<evidence type="ECO:0000313" key="28">
    <source>
        <dbReference type="Proteomes" id="UP001153712"/>
    </source>
</evidence>
<keyword evidence="7 26" id="KW-0812">Transmembrane</keyword>
<feature type="transmembrane region" description="Helical" evidence="26">
    <location>
        <begin position="176"/>
        <end position="194"/>
    </location>
</feature>
<protein>
    <recommendedName>
        <fullName evidence="22">Sialin</fullName>
    </recommendedName>
    <alternativeName>
        <fullName evidence="25">H(+)/nitrate cotransporter</fullName>
    </alternativeName>
    <alternativeName>
        <fullName evidence="23">H(+)/sialic acid cotransporter</fullName>
    </alternativeName>
    <alternativeName>
        <fullName evidence="24">Vesicular excitatory amino acid transporter</fullName>
    </alternativeName>
</protein>
<feature type="transmembrane region" description="Helical" evidence="26">
    <location>
        <begin position="372"/>
        <end position="394"/>
    </location>
</feature>
<keyword evidence="28" id="KW-1185">Reference proteome</keyword>
<sequence length="492" mass="54952">MGTTNEPETNQIDQAISEPHKVPVWAFWRARRYVLTLWIFLGCVNAYSLRVNLSVTIVAMTQPRNFTLSNGTVYLERYFDWDTKIQGYLLSSFFYGYVFTQMIGGYLAVKFGGKPVFGVAIGVASLITVLSPFMAKIHVYLFLAGRVAVGIFEGMTTPSIQNLFTRWYPPLEKGKLVTICLSGSYIGTVISLPLSSFLATTLDWESVFYISGAAGCIWTVFWLKIARNNPSEDPHISEKELTYITESLKVTKINKPSLRVPWRSILSSKPVWAASAGVTCEIWGYYTLLTQLPKFMKYCLQYELDSVGIMSALPYIAVAILLQLSGQLADYFNSKQYLTLTLLRKSFVAVGFMGQCLFLVLSVHWMSKFGTVFCLIVAVGFGGIAMSAFCVNVIDLAPNYAPVITAMANTFATFPGIISPILTGYLVTDERNVEQWRIVFYITAGIYLLGSVIFLCCGSGELQSWDSEQWVKTKKLTSEEGCKNNAFESDEK</sequence>
<evidence type="ECO:0000256" key="16">
    <source>
        <dbReference type="ARBA" id="ARBA00050554"/>
    </source>
</evidence>
<dbReference type="SUPFAM" id="SSF103473">
    <property type="entry name" value="MFS general substrate transporter"/>
    <property type="match status" value="1"/>
</dbReference>
<dbReference type="InterPro" id="IPR011701">
    <property type="entry name" value="MFS"/>
</dbReference>
<evidence type="ECO:0000256" key="18">
    <source>
        <dbReference type="ARBA" id="ARBA00051403"/>
    </source>
</evidence>